<dbReference type="STRING" id="1081102.A0A162LBX1"/>
<feature type="compositionally biased region" description="Low complexity" evidence="6">
    <location>
        <begin position="11"/>
        <end position="32"/>
    </location>
</feature>
<feature type="domain" description="Major facilitator superfamily (MFS) profile" evidence="8">
    <location>
        <begin position="159"/>
        <end position="595"/>
    </location>
</feature>
<proteinExistence type="predicted"/>
<reference evidence="9 10" key="1">
    <citation type="journal article" date="2016" name="Genome Biol. Evol.">
        <title>Divergent and convergent evolution of fungal pathogenicity.</title>
        <authorList>
            <person name="Shang Y."/>
            <person name="Xiao G."/>
            <person name="Zheng P."/>
            <person name="Cen K."/>
            <person name="Zhan S."/>
            <person name="Wang C."/>
        </authorList>
    </citation>
    <scope>NUCLEOTIDE SEQUENCE [LARGE SCALE GENOMIC DNA]</scope>
    <source>
        <strain evidence="9 10">RCEF 264</strain>
    </source>
</reference>
<feature type="transmembrane region" description="Helical" evidence="7">
    <location>
        <begin position="157"/>
        <end position="183"/>
    </location>
</feature>
<evidence type="ECO:0000256" key="4">
    <source>
        <dbReference type="ARBA" id="ARBA00023136"/>
    </source>
</evidence>
<keyword evidence="10" id="KW-1185">Reference proteome</keyword>
<evidence type="ECO:0000256" key="1">
    <source>
        <dbReference type="ARBA" id="ARBA00004141"/>
    </source>
</evidence>
<dbReference type="Gene3D" id="1.20.1250.20">
    <property type="entry name" value="MFS general substrate transporter like domains"/>
    <property type="match status" value="1"/>
</dbReference>
<evidence type="ECO:0000256" key="5">
    <source>
        <dbReference type="ARBA" id="ARBA00023180"/>
    </source>
</evidence>
<dbReference type="InterPro" id="IPR011701">
    <property type="entry name" value="MFS"/>
</dbReference>
<comment type="caution">
    <text evidence="9">The sequence shown here is derived from an EMBL/GenBank/DDBJ whole genome shotgun (WGS) entry which is preliminary data.</text>
</comment>
<gene>
    <name evidence="9" type="ORF">SPI_00599</name>
</gene>
<feature type="transmembrane region" description="Helical" evidence="7">
    <location>
        <begin position="530"/>
        <end position="554"/>
    </location>
</feature>
<feature type="transmembrane region" description="Helical" evidence="7">
    <location>
        <begin position="226"/>
        <end position="245"/>
    </location>
</feature>
<feature type="transmembrane region" description="Helical" evidence="7">
    <location>
        <begin position="432"/>
        <end position="452"/>
    </location>
</feature>
<evidence type="ECO:0000256" key="3">
    <source>
        <dbReference type="ARBA" id="ARBA00022989"/>
    </source>
</evidence>
<protein>
    <submittedName>
        <fullName evidence="9">Major facilitator superfamily transporter multidrug resistance</fullName>
    </submittedName>
</protein>
<dbReference type="InterPro" id="IPR020846">
    <property type="entry name" value="MFS_dom"/>
</dbReference>
<evidence type="ECO:0000256" key="7">
    <source>
        <dbReference type="SAM" id="Phobius"/>
    </source>
</evidence>
<dbReference type="SUPFAM" id="SSF103473">
    <property type="entry name" value="MFS general substrate transporter"/>
    <property type="match status" value="1"/>
</dbReference>
<feature type="compositionally biased region" description="Basic and acidic residues" evidence="6">
    <location>
        <begin position="33"/>
        <end position="62"/>
    </location>
</feature>
<dbReference type="InterPro" id="IPR036259">
    <property type="entry name" value="MFS_trans_sf"/>
</dbReference>
<keyword evidence="2 7" id="KW-0812">Transmembrane</keyword>
<dbReference type="OrthoDB" id="5296287at2759"/>
<feature type="transmembrane region" description="Helical" evidence="7">
    <location>
        <begin position="195"/>
        <end position="214"/>
    </location>
</feature>
<feature type="transmembrane region" description="Helical" evidence="7">
    <location>
        <begin position="393"/>
        <end position="412"/>
    </location>
</feature>
<feature type="transmembrane region" description="Helical" evidence="7">
    <location>
        <begin position="251"/>
        <end position="273"/>
    </location>
</feature>
<accession>A0A162LBX1</accession>
<evidence type="ECO:0000256" key="6">
    <source>
        <dbReference type="SAM" id="MobiDB-lite"/>
    </source>
</evidence>
<dbReference type="PROSITE" id="PS50850">
    <property type="entry name" value="MFS"/>
    <property type="match status" value="1"/>
</dbReference>
<feature type="region of interest" description="Disordered" evidence="6">
    <location>
        <begin position="1"/>
        <end position="86"/>
    </location>
</feature>
<dbReference type="PANTHER" id="PTHR23502:SF33">
    <property type="entry name" value="MAJOR FACILITATOR SUPERFAMILY (MFS) PROFILE DOMAIN-CONTAINING PROTEIN-RELATED"/>
    <property type="match status" value="1"/>
</dbReference>
<dbReference type="Pfam" id="PF07690">
    <property type="entry name" value="MFS_1"/>
    <property type="match status" value="1"/>
</dbReference>
<dbReference type="FunFam" id="1.20.1250.20:FF:000011">
    <property type="entry name" value="MFS multidrug transporter, putative"/>
    <property type="match status" value="1"/>
</dbReference>
<dbReference type="PANTHER" id="PTHR23502">
    <property type="entry name" value="MAJOR FACILITATOR SUPERFAMILY"/>
    <property type="match status" value="1"/>
</dbReference>
<feature type="region of interest" description="Disordered" evidence="6">
    <location>
        <begin position="103"/>
        <end position="126"/>
    </location>
</feature>
<dbReference type="Proteomes" id="UP000076874">
    <property type="component" value="Unassembled WGS sequence"/>
</dbReference>
<evidence type="ECO:0000313" key="10">
    <source>
        <dbReference type="Proteomes" id="UP000076874"/>
    </source>
</evidence>
<feature type="transmembrane region" description="Helical" evidence="7">
    <location>
        <begin position="498"/>
        <end position="518"/>
    </location>
</feature>
<dbReference type="GO" id="GO:0022857">
    <property type="term" value="F:transmembrane transporter activity"/>
    <property type="evidence" value="ECO:0007669"/>
    <property type="project" value="InterPro"/>
</dbReference>
<evidence type="ECO:0000259" key="8">
    <source>
        <dbReference type="PROSITE" id="PS50850"/>
    </source>
</evidence>
<feature type="transmembrane region" description="Helical" evidence="7">
    <location>
        <begin position="285"/>
        <end position="310"/>
    </location>
</feature>
<feature type="compositionally biased region" description="Basic and acidic residues" evidence="6">
    <location>
        <begin position="1"/>
        <end position="10"/>
    </location>
</feature>
<dbReference type="AlphaFoldDB" id="A0A162LBX1"/>
<sequence>MYKNNDENAAERATAATSTSSHSAAGAPSTASRPDEELGHNGHPDDPLGRARVKADEGRADAEEGEDGSSFSAADEAADDDDEEAGRLSHRFSATIARVASSVGSLDRQYSQDRKHGPPGHIAGAPIPLSDLDKGVVGWDSQDDPAMPLNFSRRRKWLMIGFLAGMTFMTPFASSILAPAITFMDADFHVESETVGSLTVSIYLLGYAVGPLLLAGMSEQYGRHIVLTASNAFFCAWQIGCALAPSIGSLIAFRVLAGIGGSACMSLGGALIGDMFHVHERGIALAVWSLGPLIGPSIGPIAGAWIAQTIGWRWDFWITLIPGAINAAVIAVFSAETSHHVLIRRKVKRLSRELGRTDLRSCYDDPDKPPVRPRDALLQGLVRPLKMLLMSPILLIISIYSAFAYGLLYLLFNTIPMVFQEGYGWSIGITGLVYIPLGIGYCFGLAAFAYLSDRTVVRLTKKNNGVFEPEMRLVDCVYFTCCLPITFFWYGWAADKRVHWIVPVLGLFPYGFAILGVWQPSQAFVIDAFGHYSASALAAFTVLRSNIAAFLPLAGPGMYAALGVGWGNSLLGFICVALIPVPLLIYRYGRALRKRFPVSL</sequence>
<name>A0A162LBX1_9HYPO</name>
<keyword evidence="5" id="KW-0325">Glycoprotein</keyword>
<dbReference type="EMBL" id="AZHD01000001">
    <property type="protein sequence ID" value="OAA68404.1"/>
    <property type="molecule type" value="Genomic_DNA"/>
</dbReference>
<evidence type="ECO:0000256" key="2">
    <source>
        <dbReference type="ARBA" id="ARBA00022692"/>
    </source>
</evidence>
<dbReference type="GO" id="GO:0016020">
    <property type="term" value="C:membrane"/>
    <property type="evidence" value="ECO:0007669"/>
    <property type="project" value="UniProtKB-SubCell"/>
</dbReference>
<feature type="transmembrane region" description="Helical" evidence="7">
    <location>
        <begin position="566"/>
        <end position="586"/>
    </location>
</feature>
<comment type="subcellular location">
    <subcellularLocation>
        <location evidence="1">Membrane</location>
        <topology evidence="1">Multi-pass membrane protein</topology>
    </subcellularLocation>
</comment>
<feature type="transmembrane region" description="Helical" evidence="7">
    <location>
        <begin position="316"/>
        <end position="335"/>
    </location>
</feature>
<keyword evidence="4 7" id="KW-0472">Membrane</keyword>
<organism evidence="9 10">
    <name type="scientific">Niveomyces insectorum RCEF 264</name>
    <dbReference type="NCBI Taxonomy" id="1081102"/>
    <lineage>
        <taxon>Eukaryota</taxon>
        <taxon>Fungi</taxon>
        <taxon>Dikarya</taxon>
        <taxon>Ascomycota</taxon>
        <taxon>Pezizomycotina</taxon>
        <taxon>Sordariomycetes</taxon>
        <taxon>Hypocreomycetidae</taxon>
        <taxon>Hypocreales</taxon>
        <taxon>Cordycipitaceae</taxon>
        <taxon>Niveomyces</taxon>
    </lineage>
</organism>
<dbReference type="CDD" id="cd17323">
    <property type="entry name" value="MFS_Tpo1_MDR_like"/>
    <property type="match status" value="1"/>
</dbReference>
<keyword evidence="3 7" id="KW-1133">Transmembrane helix</keyword>
<feature type="transmembrane region" description="Helical" evidence="7">
    <location>
        <begin position="473"/>
        <end position="492"/>
    </location>
</feature>
<evidence type="ECO:0000313" key="9">
    <source>
        <dbReference type="EMBL" id="OAA68404.1"/>
    </source>
</evidence>